<dbReference type="SMART" id="SM00184">
    <property type="entry name" value="RING"/>
    <property type="match status" value="1"/>
</dbReference>
<evidence type="ECO:0000313" key="6">
    <source>
        <dbReference type="EMBL" id="CUA71882.1"/>
    </source>
</evidence>
<sequence>MAPTEIFARMELDCIDYESSSIFPADSDYSSTPTATYDVANKRRELEILPDEDDLEDQGPLLSEYLCPICYSPPRSAVVTLCGHILCGSCLHGATTTRQTATRPLCPVCRTPLPNLRFASPSIQFNLSPDVPLNVMNGNRPSGAGTGTAERWDPARSGVVGLEILTVNEM</sequence>
<dbReference type="InterPro" id="IPR017907">
    <property type="entry name" value="Znf_RING_CS"/>
</dbReference>
<keyword evidence="7" id="KW-1185">Reference proteome</keyword>
<keyword evidence="2 4" id="KW-0863">Zinc-finger</keyword>
<dbReference type="PANTHER" id="PTHR47094">
    <property type="entry name" value="ELFLESS, ISOFORM B"/>
    <property type="match status" value="1"/>
</dbReference>
<dbReference type="GO" id="GO:0140082">
    <property type="term" value="F:SUMO-ubiquitin ligase activity"/>
    <property type="evidence" value="ECO:0007669"/>
    <property type="project" value="TreeGrafter"/>
</dbReference>
<accession>A0A0K6G0X6</accession>
<gene>
    <name evidence="6" type="ORF">RSOLAG22IIIB_04828</name>
</gene>
<dbReference type="EMBL" id="CYGV01001267">
    <property type="protein sequence ID" value="CUA71882.1"/>
    <property type="molecule type" value="Genomic_DNA"/>
</dbReference>
<dbReference type="Gene3D" id="3.30.40.10">
    <property type="entry name" value="Zinc/RING finger domain, C3HC4 (zinc finger)"/>
    <property type="match status" value="1"/>
</dbReference>
<dbReference type="AlphaFoldDB" id="A0A0K6G0X6"/>
<organism evidence="6 7">
    <name type="scientific">Rhizoctonia solani</name>
    <dbReference type="NCBI Taxonomy" id="456999"/>
    <lineage>
        <taxon>Eukaryota</taxon>
        <taxon>Fungi</taxon>
        <taxon>Dikarya</taxon>
        <taxon>Basidiomycota</taxon>
        <taxon>Agaricomycotina</taxon>
        <taxon>Agaricomycetes</taxon>
        <taxon>Cantharellales</taxon>
        <taxon>Ceratobasidiaceae</taxon>
        <taxon>Rhizoctonia</taxon>
    </lineage>
</organism>
<evidence type="ECO:0000256" key="3">
    <source>
        <dbReference type="ARBA" id="ARBA00022833"/>
    </source>
</evidence>
<dbReference type="SUPFAM" id="SSF57850">
    <property type="entry name" value="RING/U-box"/>
    <property type="match status" value="1"/>
</dbReference>
<evidence type="ECO:0000259" key="5">
    <source>
        <dbReference type="PROSITE" id="PS50089"/>
    </source>
</evidence>
<evidence type="ECO:0000256" key="2">
    <source>
        <dbReference type="ARBA" id="ARBA00022771"/>
    </source>
</evidence>
<dbReference type="Pfam" id="PF13920">
    <property type="entry name" value="zf-C3HC4_3"/>
    <property type="match status" value="1"/>
</dbReference>
<dbReference type="GO" id="GO:0061630">
    <property type="term" value="F:ubiquitin protein ligase activity"/>
    <property type="evidence" value="ECO:0007669"/>
    <property type="project" value="InterPro"/>
</dbReference>
<dbReference type="UniPathway" id="UPA00143"/>
<evidence type="ECO:0000313" key="7">
    <source>
        <dbReference type="Proteomes" id="UP000044841"/>
    </source>
</evidence>
<dbReference type="PROSITE" id="PS00518">
    <property type="entry name" value="ZF_RING_1"/>
    <property type="match status" value="1"/>
</dbReference>
<dbReference type="PANTHER" id="PTHR47094:SF1">
    <property type="entry name" value="RING-TYPE E3 UBIQUITIN TRANSFERASE"/>
    <property type="match status" value="1"/>
</dbReference>
<evidence type="ECO:0000256" key="1">
    <source>
        <dbReference type="ARBA" id="ARBA00022723"/>
    </source>
</evidence>
<dbReference type="GO" id="GO:0033768">
    <property type="term" value="C:SUMO-targeted ubiquitin ligase complex"/>
    <property type="evidence" value="ECO:0007669"/>
    <property type="project" value="TreeGrafter"/>
</dbReference>
<name>A0A0K6G0X6_9AGAM</name>
<dbReference type="GO" id="GO:0008270">
    <property type="term" value="F:zinc ion binding"/>
    <property type="evidence" value="ECO:0007669"/>
    <property type="project" value="UniProtKB-KW"/>
</dbReference>
<keyword evidence="1" id="KW-0479">Metal-binding</keyword>
<feature type="domain" description="RING-type" evidence="5">
    <location>
        <begin position="67"/>
        <end position="110"/>
    </location>
</feature>
<dbReference type="InterPro" id="IPR013083">
    <property type="entry name" value="Znf_RING/FYVE/PHD"/>
</dbReference>
<dbReference type="GO" id="GO:0016567">
    <property type="term" value="P:protein ubiquitination"/>
    <property type="evidence" value="ECO:0007669"/>
    <property type="project" value="UniProtKB-UniPathway"/>
</dbReference>
<dbReference type="PROSITE" id="PS50089">
    <property type="entry name" value="ZF_RING_2"/>
    <property type="match status" value="1"/>
</dbReference>
<dbReference type="InterPro" id="IPR049627">
    <property type="entry name" value="SLX8"/>
</dbReference>
<protein>
    <recommendedName>
        <fullName evidence="5">RING-type domain-containing protein</fullName>
    </recommendedName>
</protein>
<dbReference type="Proteomes" id="UP000044841">
    <property type="component" value="Unassembled WGS sequence"/>
</dbReference>
<dbReference type="GO" id="GO:0032183">
    <property type="term" value="F:SUMO binding"/>
    <property type="evidence" value="ECO:0007669"/>
    <property type="project" value="TreeGrafter"/>
</dbReference>
<evidence type="ECO:0000256" key="4">
    <source>
        <dbReference type="PROSITE-ProRule" id="PRU00175"/>
    </source>
</evidence>
<dbReference type="InterPro" id="IPR001841">
    <property type="entry name" value="Znf_RING"/>
</dbReference>
<proteinExistence type="predicted"/>
<reference evidence="6 7" key="1">
    <citation type="submission" date="2015-07" db="EMBL/GenBank/DDBJ databases">
        <authorList>
            <person name="Noorani M."/>
        </authorList>
    </citation>
    <scope>NUCLEOTIDE SEQUENCE [LARGE SCALE GENOMIC DNA]</scope>
    <source>
        <strain evidence="6">BBA 69670</strain>
    </source>
</reference>
<keyword evidence="3" id="KW-0862">Zinc</keyword>
<dbReference type="GO" id="GO:0006511">
    <property type="term" value="P:ubiquitin-dependent protein catabolic process"/>
    <property type="evidence" value="ECO:0007669"/>
    <property type="project" value="TreeGrafter"/>
</dbReference>